<keyword evidence="6 7" id="KW-0472">Membrane</keyword>
<dbReference type="InterPro" id="IPR035906">
    <property type="entry name" value="MetI-like_sf"/>
</dbReference>
<evidence type="ECO:0000313" key="9">
    <source>
        <dbReference type="EMBL" id="TRW44506.1"/>
    </source>
</evidence>
<comment type="caution">
    <text evidence="9">The sequence shown here is derived from an EMBL/GenBank/DDBJ whole genome shotgun (WGS) entry which is preliminary data.</text>
</comment>
<name>A0A552WP08_9MICO</name>
<evidence type="ECO:0000256" key="6">
    <source>
        <dbReference type="ARBA" id="ARBA00023136"/>
    </source>
</evidence>
<dbReference type="GO" id="GO:0055085">
    <property type="term" value="P:transmembrane transport"/>
    <property type="evidence" value="ECO:0007669"/>
    <property type="project" value="InterPro"/>
</dbReference>
<dbReference type="InterPro" id="IPR051393">
    <property type="entry name" value="ABC_transporter_permease"/>
</dbReference>
<dbReference type="PROSITE" id="PS50928">
    <property type="entry name" value="ABC_TM1"/>
    <property type="match status" value="1"/>
</dbReference>
<dbReference type="AlphaFoldDB" id="A0A552WP08"/>
<feature type="transmembrane region" description="Helical" evidence="7">
    <location>
        <begin position="241"/>
        <end position="262"/>
    </location>
</feature>
<evidence type="ECO:0000256" key="4">
    <source>
        <dbReference type="ARBA" id="ARBA00022692"/>
    </source>
</evidence>
<organism evidence="9 10">
    <name type="scientific">Georgenia yuyongxinii</name>
    <dbReference type="NCBI Taxonomy" id="2589797"/>
    <lineage>
        <taxon>Bacteria</taxon>
        <taxon>Bacillati</taxon>
        <taxon>Actinomycetota</taxon>
        <taxon>Actinomycetes</taxon>
        <taxon>Micrococcales</taxon>
        <taxon>Bogoriellaceae</taxon>
        <taxon>Georgenia</taxon>
    </lineage>
</organism>
<feature type="transmembrane region" description="Helical" evidence="7">
    <location>
        <begin position="9"/>
        <end position="31"/>
    </location>
</feature>
<dbReference type="Proteomes" id="UP000318693">
    <property type="component" value="Unassembled WGS sequence"/>
</dbReference>
<feature type="transmembrane region" description="Helical" evidence="7">
    <location>
        <begin position="213"/>
        <end position="234"/>
    </location>
</feature>
<keyword evidence="4 7" id="KW-0812">Transmembrane</keyword>
<sequence length="304" mass="32625">MTMRTRRRIFMTVMLAPALVLVGLIGIYPMVDTLRLSLFEYDLYRVAFAGTPFVGLENFTSLFQEQAFLRTLANTLTFGVIVTGALLVMGLLIAHVLNSEIRGRAILRTISLMPWFVPGVVAAAIWVWIFSPAQSPINQLLQAVGLIDEDIRFLASTDSVGTISSPLLSISAARIWNGLPLAVVILLAGLQSIGKDVYEAAKLDGASPARTLFSITIPLMMPTISVLTALILIATVGHFELVYLMTGGGPANLTNTLAVYAYQEAFTNGQFGRAGAASSFILIVSAVIGAAYIAADRRANRLGS</sequence>
<evidence type="ECO:0000256" key="5">
    <source>
        <dbReference type="ARBA" id="ARBA00022989"/>
    </source>
</evidence>
<evidence type="ECO:0000256" key="1">
    <source>
        <dbReference type="ARBA" id="ARBA00004651"/>
    </source>
</evidence>
<feature type="domain" description="ABC transmembrane type-1" evidence="8">
    <location>
        <begin position="72"/>
        <end position="292"/>
    </location>
</feature>
<keyword evidence="2 7" id="KW-0813">Transport</keyword>
<gene>
    <name evidence="9" type="ORF">FJ693_13290</name>
</gene>
<keyword evidence="5 7" id="KW-1133">Transmembrane helix</keyword>
<keyword evidence="3" id="KW-1003">Cell membrane</keyword>
<dbReference type="GO" id="GO:0005886">
    <property type="term" value="C:plasma membrane"/>
    <property type="evidence" value="ECO:0007669"/>
    <property type="project" value="UniProtKB-SubCell"/>
</dbReference>
<dbReference type="SUPFAM" id="SSF161098">
    <property type="entry name" value="MetI-like"/>
    <property type="match status" value="1"/>
</dbReference>
<dbReference type="Pfam" id="PF00528">
    <property type="entry name" value="BPD_transp_1"/>
    <property type="match status" value="1"/>
</dbReference>
<protein>
    <submittedName>
        <fullName evidence="9">Sugar ABC transporter permease</fullName>
    </submittedName>
</protein>
<proteinExistence type="inferred from homology"/>
<dbReference type="PANTHER" id="PTHR30193:SF37">
    <property type="entry name" value="INNER MEMBRANE ABC TRANSPORTER PERMEASE PROTEIN YCJO"/>
    <property type="match status" value="1"/>
</dbReference>
<accession>A0A552WP08</accession>
<evidence type="ECO:0000259" key="8">
    <source>
        <dbReference type="PROSITE" id="PS50928"/>
    </source>
</evidence>
<keyword evidence="10" id="KW-1185">Reference proteome</keyword>
<dbReference type="InterPro" id="IPR000515">
    <property type="entry name" value="MetI-like"/>
</dbReference>
<dbReference type="PANTHER" id="PTHR30193">
    <property type="entry name" value="ABC TRANSPORTER PERMEASE PROTEIN"/>
    <property type="match status" value="1"/>
</dbReference>
<feature type="transmembrane region" description="Helical" evidence="7">
    <location>
        <begin position="109"/>
        <end position="130"/>
    </location>
</feature>
<evidence type="ECO:0000256" key="3">
    <source>
        <dbReference type="ARBA" id="ARBA00022475"/>
    </source>
</evidence>
<comment type="similarity">
    <text evidence="7">Belongs to the binding-protein-dependent transport system permease family.</text>
</comment>
<dbReference type="CDD" id="cd06261">
    <property type="entry name" value="TM_PBP2"/>
    <property type="match status" value="1"/>
</dbReference>
<dbReference type="Gene3D" id="1.10.3720.10">
    <property type="entry name" value="MetI-like"/>
    <property type="match status" value="1"/>
</dbReference>
<dbReference type="EMBL" id="VJXR01000042">
    <property type="protein sequence ID" value="TRW44506.1"/>
    <property type="molecule type" value="Genomic_DNA"/>
</dbReference>
<evidence type="ECO:0000256" key="2">
    <source>
        <dbReference type="ARBA" id="ARBA00022448"/>
    </source>
</evidence>
<feature type="transmembrane region" description="Helical" evidence="7">
    <location>
        <begin position="274"/>
        <end position="295"/>
    </location>
</feature>
<reference evidence="9 10" key="1">
    <citation type="submission" date="2019-07" db="EMBL/GenBank/DDBJ databases">
        <title>Georgenia wutianyii sp. nov. and Georgenia *** sp. nov. isolated from plateau pika (Ochotona curzoniae) in the Qinghai-Tibet plateau of China.</title>
        <authorList>
            <person name="Tian Z."/>
        </authorList>
    </citation>
    <scope>NUCLEOTIDE SEQUENCE [LARGE SCALE GENOMIC DNA]</scope>
    <source>
        <strain evidence="9 10">Z446</strain>
    </source>
</reference>
<comment type="subcellular location">
    <subcellularLocation>
        <location evidence="1 7">Cell membrane</location>
        <topology evidence="1 7">Multi-pass membrane protein</topology>
    </subcellularLocation>
</comment>
<evidence type="ECO:0000256" key="7">
    <source>
        <dbReference type="RuleBase" id="RU363032"/>
    </source>
</evidence>
<feature type="transmembrane region" description="Helical" evidence="7">
    <location>
        <begin position="75"/>
        <end position="97"/>
    </location>
</feature>
<evidence type="ECO:0000313" key="10">
    <source>
        <dbReference type="Proteomes" id="UP000318693"/>
    </source>
</evidence>